<protein>
    <submittedName>
        <fullName evidence="5">SPOR domain-containing protein</fullName>
    </submittedName>
</protein>
<feature type="compositionally biased region" description="Low complexity" evidence="2">
    <location>
        <begin position="360"/>
        <end position="381"/>
    </location>
</feature>
<dbReference type="SUPFAM" id="SSF48452">
    <property type="entry name" value="TPR-like"/>
    <property type="match status" value="1"/>
</dbReference>
<dbReference type="AlphaFoldDB" id="A0A5B8S2D2"/>
<dbReference type="InterPro" id="IPR036680">
    <property type="entry name" value="SPOR-like_sf"/>
</dbReference>
<dbReference type="PROSITE" id="PS50005">
    <property type="entry name" value="TPR"/>
    <property type="match status" value="2"/>
</dbReference>
<dbReference type="PROSITE" id="PS51724">
    <property type="entry name" value="SPOR"/>
    <property type="match status" value="1"/>
</dbReference>
<dbReference type="EMBL" id="CP042345">
    <property type="protein sequence ID" value="QEA14877.1"/>
    <property type="molecule type" value="Genomic_DNA"/>
</dbReference>
<feature type="repeat" description="TPR" evidence="1">
    <location>
        <begin position="73"/>
        <end position="106"/>
    </location>
</feature>
<keyword evidence="3" id="KW-0732">Signal</keyword>
<keyword evidence="6" id="KW-1185">Reference proteome</keyword>
<feature type="signal peptide" evidence="3">
    <location>
        <begin position="1"/>
        <end position="29"/>
    </location>
</feature>
<evidence type="ECO:0000256" key="2">
    <source>
        <dbReference type="SAM" id="MobiDB-lite"/>
    </source>
</evidence>
<evidence type="ECO:0000256" key="1">
    <source>
        <dbReference type="PROSITE-ProRule" id="PRU00339"/>
    </source>
</evidence>
<reference evidence="5 6" key="1">
    <citation type="journal article" date="2013" name="J. Microbiol. Biotechnol.">
        <title>Novosphingobium ginsenosidimutans sp. nov., with the ability to convert ginsenoside.</title>
        <authorList>
            <person name="Kim J.K."/>
            <person name="He D."/>
            <person name="Liu Q.M."/>
            <person name="Park H.Y."/>
            <person name="Jung M.S."/>
            <person name="Yoon M.H."/>
            <person name="Kim S.C."/>
            <person name="Im W.T."/>
        </authorList>
    </citation>
    <scope>NUCLEOTIDE SEQUENCE [LARGE SCALE GENOMIC DNA]</scope>
    <source>
        <strain evidence="5 6">FW-6</strain>
    </source>
</reference>
<dbReference type="Proteomes" id="UP000321172">
    <property type="component" value="Chromosome"/>
</dbReference>
<feature type="compositionally biased region" description="Pro residues" evidence="2">
    <location>
        <begin position="404"/>
        <end position="438"/>
    </location>
</feature>
<dbReference type="InterPro" id="IPR019734">
    <property type="entry name" value="TPR_rpt"/>
</dbReference>
<dbReference type="GO" id="GO:0042834">
    <property type="term" value="F:peptidoglycan binding"/>
    <property type="evidence" value="ECO:0007669"/>
    <property type="project" value="InterPro"/>
</dbReference>
<dbReference type="RefSeq" id="WP_147088858.1">
    <property type="nucleotide sequence ID" value="NZ_BAABJD010000002.1"/>
</dbReference>
<dbReference type="SMART" id="SM00028">
    <property type="entry name" value="TPR"/>
    <property type="match status" value="2"/>
</dbReference>
<dbReference type="InterPro" id="IPR011990">
    <property type="entry name" value="TPR-like_helical_dom_sf"/>
</dbReference>
<dbReference type="OrthoDB" id="7398646at2"/>
<name>A0A5B8S2D2_9SPHN</name>
<evidence type="ECO:0000256" key="3">
    <source>
        <dbReference type="SAM" id="SignalP"/>
    </source>
</evidence>
<feature type="chain" id="PRO_5022757703" evidence="3">
    <location>
        <begin position="30"/>
        <end position="590"/>
    </location>
</feature>
<feature type="region of interest" description="Disordered" evidence="2">
    <location>
        <begin position="297"/>
        <end position="454"/>
    </location>
</feature>
<dbReference type="SUPFAM" id="SSF110997">
    <property type="entry name" value="Sporulation related repeat"/>
    <property type="match status" value="1"/>
</dbReference>
<dbReference type="Pfam" id="PF05036">
    <property type="entry name" value="SPOR"/>
    <property type="match status" value="1"/>
</dbReference>
<dbReference type="Gene3D" id="1.25.40.10">
    <property type="entry name" value="Tetratricopeptide repeat domain"/>
    <property type="match status" value="1"/>
</dbReference>
<evidence type="ECO:0000259" key="4">
    <source>
        <dbReference type="PROSITE" id="PS51724"/>
    </source>
</evidence>
<sequence length="590" mass="61230">MSPSISARLVRFALLTGSSFGLALNPAFAQADAQVDDGEIDAVSQPVVQPLPGGPGMMLNAALNKLARNPRDVTALIEAGKASAAIGDAEAAMGFYRRADQLQPANPNVKAGLAGAMVLAEDPYSAIPLFETAERLGPVDPKLLSERGLAYDLVGDNELAQRYYRQALSAGPDDETLRRLALSQAISGDRRGMEVTLSPLLQKQDKAAWRTRAFAFAILGLASEAEAVARANLPEAAAGGMVAYLRYMPRLTAAQQAAAANLGHFPRAAEIGRDDPRIAAFIRPKVVLAAADKPAAATVPVKNDRASRSRNRQVARQEQPKVEAAKPAPVRVDVRPVPPEPQPVRIAVAPPPAPTPVPAAAPAQQPKAAVPSPASAAAPSPGLESKPAAAASAQFDLARTVAAPAPPPAPTPAPAPAPAPVPVVVAPPPPSPPPPAPPRQRSLADVFADLAPPSREAEPIAGAVDLRKIAADRAKAEAAEAKAAKAKEAAAKSPAATQPSRIWIQLAASRDKPGLAGDFRRFSRNDPDLFKGRKGFTSAWGQATRLLTGPFPSEKAATTLLAQLKKAGISDAFVWTSPAGQVVDPLPTAK</sequence>
<dbReference type="InterPro" id="IPR007730">
    <property type="entry name" value="SPOR-like_dom"/>
</dbReference>
<feature type="repeat" description="TPR" evidence="1">
    <location>
        <begin position="141"/>
        <end position="174"/>
    </location>
</feature>
<evidence type="ECO:0000313" key="5">
    <source>
        <dbReference type="EMBL" id="QEA14877.1"/>
    </source>
</evidence>
<gene>
    <name evidence="5" type="ORF">FRF71_01320</name>
</gene>
<accession>A0A5B8S2D2</accession>
<dbReference type="KEGG" id="ngf:FRF71_01320"/>
<keyword evidence="1" id="KW-0802">TPR repeat</keyword>
<feature type="compositionally biased region" description="Pro residues" evidence="2">
    <location>
        <begin position="349"/>
        <end position="359"/>
    </location>
</feature>
<evidence type="ECO:0000313" key="6">
    <source>
        <dbReference type="Proteomes" id="UP000321172"/>
    </source>
</evidence>
<proteinExistence type="predicted"/>
<organism evidence="5 6">
    <name type="scientific">Novosphingobium ginsenosidimutans</name>
    <dbReference type="NCBI Taxonomy" id="1176536"/>
    <lineage>
        <taxon>Bacteria</taxon>
        <taxon>Pseudomonadati</taxon>
        <taxon>Pseudomonadota</taxon>
        <taxon>Alphaproteobacteria</taxon>
        <taxon>Sphingomonadales</taxon>
        <taxon>Sphingomonadaceae</taxon>
        <taxon>Novosphingobium</taxon>
    </lineage>
</organism>
<feature type="domain" description="SPOR" evidence="4">
    <location>
        <begin position="496"/>
        <end position="577"/>
    </location>
</feature>